<keyword evidence="3 7" id="KW-0812">Transmembrane</keyword>
<keyword evidence="2" id="KW-1003">Cell membrane</keyword>
<dbReference type="PANTHER" id="PTHR30433:SF3">
    <property type="entry name" value="MOTILITY PROTEIN A"/>
    <property type="match status" value="1"/>
</dbReference>
<evidence type="ECO:0000259" key="9">
    <source>
        <dbReference type="Pfam" id="PF20560"/>
    </source>
</evidence>
<evidence type="ECO:0000259" key="8">
    <source>
        <dbReference type="Pfam" id="PF01618"/>
    </source>
</evidence>
<feature type="domain" description="MotA/TolQ/ExbB proton channel" evidence="8">
    <location>
        <begin position="110"/>
        <end position="226"/>
    </location>
</feature>
<dbReference type="InterPro" id="IPR046786">
    <property type="entry name" value="MotA_N"/>
</dbReference>
<accession>A0A3B0WW34</accession>
<evidence type="ECO:0000256" key="3">
    <source>
        <dbReference type="ARBA" id="ARBA00022692"/>
    </source>
</evidence>
<evidence type="ECO:0000256" key="6">
    <source>
        <dbReference type="ARBA" id="ARBA00023136"/>
    </source>
</evidence>
<keyword evidence="10" id="KW-0966">Cell projection</keyword>
<feature type="transmembrane region" description="Helical" evidence="7">
    <location>
        <begin position="39"/>
        <end position="63"/>
    </location>
</feature>
<dbReference type="NCBIfam" id="NF006583">
    <property type="entry name" value="PRK09109.1"/>
    <property type="match status" value="1"/>
</dbReference>
<keyword evidence="10" id="KW-0969">Cilium</keyword>
<evidence type="ECO:0000256" key="2">
    <source>
        <dbReference type="ARBA" id="ARBA00022475"/>
    </source>
</evidence>
<feature type="domain" description="Motility protein A N-terminal" evidence="9">
    <location>
        <begin position="12"/>
        <end position="87"/>
    </location>
</feature>
<evidence type="ECO:0000256" key="5">
    <source>
        <dbReference type="ARBA" id="ARBA00022989"/>
    </source>
</evidence>
<proteinExistence type="predicted"/>
<reference evidence="10" key="1">
    <citation type="submission" date="2018-06" db="EMBL/GenBank/DDBJ databases">
        <authorList>
            <person name="Zhirakovskaya E."/>
        </authorList>
    </citation>
    <scope>NUCLEOTIDE SEQUENCE</scope>
</reference>
<comment type="subcellular location">
    <subcellularLocation>
        <location evidence="1">Cell membrane</location>
        <topology evidence="1">Multi-pass membrane protein</topology>
    </subcellularLocation>
</comment>
<dbReference type="Pfam" id="PF20560">
    <property type="entry name" value="MotA_N"/>
    <property type="match status" value="1"/>
</dbReference>
<keyword evidence="10" id="KW-0282">Flagellum</keyword>
<dbReference type="EMBL" id="UOFH01000095">
    <property type="protein sequence ID" value="VAW59681.1"/>
    <property type="molecule type" value="Genomic_DNA"/>
</dbReference>
<dbReference type="GO" id="GO:0006935">
    <property type="term" value="P:chemotaxis"/>
    <property type="evidence" value="ECO:0007669"/>
    <property type="project" value="InterPro"/>
</dbReference>
<evidence type="ECO:0000313" key="10">
    <source>
        <dbReference type="EMBL" id="VAW59681.1"/>
    </source>
</evidence>
<keyword evidence="4" id="KW-0283">Flagellar rotation</keyword>
<dbReference type="PANTHER" id="PTHR30433">
    <property type="entry name" value="CHEMOTAXIS PROTEIN MOTA"/>
    <property type="match status" value="1"/>
</dbReference>
<protein>
    <submittedName>
        <fullName evidence="10">Flagellar motor rotation protein MotA</fullName>
    </submittedName>
</protein>
<sequence length="254" mass="27647">MLLVRSMDILSIVGIIIAFAAIFSGSVMEGGHLGNLFQLTAFVIVFGGTIGAVLLQTSLPTFWRSMRILRWVFVTPQLDLNTSIEKIVNWSQLSRREGLLALENASEVETDFFSQKGLQMLVDGNEPETIRDVMETEINTIERDDMQAAKVFESMGGYSPTIGILGAVLGLIHVMNNLADPEKLGSGIATAFVATIYGVGFANLILLPMAGKLKALIKLQSIQYEMTLEGIVSIAEGENPRSLHAKLQSFIGRA</sequence>
<organism evidence="10">
    <name type="scientific">hydrothermal vent metagenome</name>
    <dbReference type="NCBI Taxonomy" id="652676"/>
    <lineage>
        <taxon>unclassified sequences</taxon>
        <taxon>metagenomes</taxon>
        <taxon>ecological metagenomes</taxon>
    </lineage>
</organism>
<evidence type="ECO:0000256" key="1">
    <source>
        <dbReference type="ARBA" id="ARBA00004651"/>
    </source>
</evidence>
<evidence type="ECO:0000256" key="7">
    <source>
        <dbReference type="SAM" id="Phobius"/>
    </source>
</evidence>
<feature type="transmembrane region" description="Helical" evidence="7">
    <location>
        <begin position="7"/>
        <end position="27"/>
    </location>
</feature>
<feature type="transmembrane region" description="Helical" evidence="7">
    <location>
        <begin position="187"/>
        <end position="210"/>
    </location>
</feature>
<dbReference type="Pfam" id="PF01618">
    <property type="entry name" value="MotA_ExbB"/>
    <property type="match status" value="1"/>
</dbReference>
<dbReference type="GO" id="GO:0071978">
    <property type="term" value="P:bacterial-type flagellum-dependent swarming motility"/>
    <property type="evidence" value="ECO:0007669"/>
    <property type="project" value="InterPro"/>
</dbReference>
<dbReference type="GO" id="GO:0005886">
    <property type="term" value="C:plasma membrane"/>
    <property type="evidence" value="ECO:0007669"/>
    <property type="project" value="UniProtKB-SubCell"/>
</dbReference>
<keyword evidence="6 7" id="KW-0472">Membrane</keyword>
<name>A0A3B0WW34_9ZZZZ</name>
<gene>
    <name evidence="10" type="ORF">MNBD_GAMMA08-1827</name>
</gene>
<feature type="transmembrane region" description="Helical" evidence="7">
    <location>
        <begin position="155"/>
        <end position="175"/>
    </location>
</feature>
<keyword evidence="5 7" id="KW-1133">Transmembrane helix</keyword>
<dbReference type="AlphaFoldDB" id="A0A3B0WW34"/>
<dbReference type="InterPro" id="IPR047055">
    <property type="entry name" value="MotA-like"/>
</dbReference>
<evidence type="ECO:0000256" key="4">
    <source>
        <dbReference type="ARBA" id="ARBA00022779"/>
    </source>
</evidence>
<dbReference type="InterPro" id="IPR002898">
    <property type="entry name" value="MotA_ExbB_proton_chnl"/>
</dbReference>